<evidence type="ECO:0000313" key="3">
    <source>
        <dbReference type="EMBL" id="MCQ8242172.1"/>
    </source>
</evidence>
<organism evidence="3 4">
    <name type="scientific">Rhizosaccharibacter radicis</name>
    <dbReference type="NCBI Taxonomy" id="2782605"/>
    <lineage>
        <taxon>Bacteria</taxon>
        <taxon>Pseudomonadati</taxon>
        <taxon>Pseudomonadota</taxon>
        <taxon>Alphaproteobacteria</taxon>
        <taxon>Acetobacterales</taxon>
        <taxon>Acetobacteraceae</taxon>
        <taxon>Rhizosaccharibacter</taxon>
    </lineage>
</organism>
<sequence>MTATVSDRLAAALFITVSVPTTGGRLASALFDPALLLQRLLAQGLCPPGTTEAQAVECYLSDPSCRIVSPNALFDEGWYRASNPDVDATIRAGHMLCGLTHFVNYGYAEGRWPNAMLAMQAAAASERPLADALADETAFLARPETRIFLDCFPWIAPLQYYNLFARRLGVENRPPAAAALPAIDLVRAEFDAGFYRDRHMTTADGDADPFSHYLEQGSSRGASPNAWFDEQWYRAFYRDVDEAVARGRVSSGFHHFVLFGRAEGRLPAYDLKGALEWALPGVTEPTLLHRVRDLRRKYEFGRPSPRVDPAGGAPRVWFIFPVVNPDISFGGYQAAFALMVELQAAGYGLGLVCMEDAAPNRNYFLWRQRDPRVRAAFEECLWAGKEDYDRLPLRDGDLFVAYSVWGLKLARRLCHLTGSPKPFLLAQEHEPIFYANDALKVLCEEYYRVEHFPIINSHFLLDYLRAHRVGAFARDDVRPDEYAVFEHALQRLPRQTAVQMAARRRRSVLIYARPEAHAGRNLFDVIVLALEDLCAEGAFGPEWCFDGVGALSDLKDVPLGGGHHVRLHKKMDAPDYARMIGEVDIAISLMSAPHPSLVPFELATTGALVVTNVYENRSAGQLSAISGNIVPCLLGLEGLKDGIRTALRRVDGFVSREKNRRPAEQRDWCDVFNPDFLRAVFGTPPLRLRPAADAPRGAMPPPRPSPVFLPREAVETVSALASAPS</sequence>
<reference evidence="3 4" key="1">
    <citation type="submission" date="2022-06" db="EMBL/GenBank/DDBJ databases">
        <title>Rhizosaccharibacter gen. nov. sp. nov. KSS12, endophytic bacteria isolated from sugarcane.</title>
        <authorList>
            <person name="Pitiwittayakul N."/>
        </authorList>
    </citation>
    <scope>NUCLEOTIDE SEQUENCE [LARGE SCALE GENOMIC DNA]</scope>
    <source>
        <strain evidence="3 4">KSS12</strain>
    </source>
</reference>
<feature type="domain" description="WsaF C-terminal" evidence="2">
    <location>
        <begin position="506"/>
        <end position="643"/>
    </location>
</feature>
<keyword evidence="4" id="KW-1185">Reference proteome</keyword>
<dbReference type="RefSeq" id="WP_422920926.1">
    <property type="nucleotide sequence ID" value="NZ_JAMZEJ010000009.1"/>
</dbReference>
<dbReference type="Pfam" id="PF22772">
    <property type="entry name" value="WsaF_C"/>
    <property type="match status" value="1"/>
</dbReference>
<dbReference type="EMBL" id="JAMZEJ010000009">
    <property type="protein sequence ID" value="MCQ8242172.1"/>
    <property type="molecule type" value="Genomic_DNA"/>
</dbReference>
<dbReference type="Gene3D" id="3.40.50.2000">
    <property type="entry name" value="Glycogen Phosphorylase B"/>
    <property type="match status" value="1"/>
</dbReference>
<protein>
    <recommendedName>
        <fullName evidence="2">WsaF C-terminal domain-containing protein</fullName>
    </recommendedName>
</protein>
<accession>A0ABT1W1Y6</accession>
<dbReference type="Gene3D" id="3.40.50.11090">
    <property type="match status" value="1"/>
</dbReference>
<feature type="region of interest" description="Disordered" evidence="1">
    <location>
        <begin position="688"/>
        <end position="710"/>
    </location>
</feature>
<comment type="caution">
    <text evidence="3">The sequence shown here is derived from an EMBL/GenBank/DDBJ whole genome shotgun (WGS) entry which is preliminary data.</text>
</comment>
<feature type="compositionally biased region" description="Low complexity" evidence="1">
    <location>
        <begin position="688"/>
        <end position="697"/>
    </location>
</feature>
<proteinExistence type="predicted"/>
<feature type="compositionally biased region" description="Pro residues" evidence="1">
    <location>
        <begin position="698"/>
        <end position="707"/>
    </location>
</feature>
<evidence type="ECO:0000259" key="2">
    <source>
        <dbReference type="Pfam" id="PF22772"/>
    </source>
</evidence>
<dbReference type="Proteomes" id="UP001524547">
    <property type="component" value="Unassembled WGS sequence"/>
</dbReference>
<dbReference type="InterPro" id="IPR055050">
    <property type="entry name" value="WsaF_C"/>
</dbReference>
<evidence type="ECO:0000313" key="4">
    <source>
        <dbReference type="Proteomes" id="UP001524547"/>
    </source>
</evidence>
<evidence type="ECO:0000256" key="1">
    <source>
        <dbReference type="SAM" id="MobiDB-lite"/>
    </source>
</evidence>
<gene>
    <name evidence="3" type="ORF">NFI88_15150</name>
</gene>
<name>A0ABT1W1Y6_9PROT</name>